<dbReference type="InterPro" id="IPR032675">
    <property type="entry name" value="LRR_dom_sf"/>
</dbReference>
<dbReference type="Proteomes" id="UP000269721">
    <property type="component" value="Unassembled WGS sequence"/>
</dbReference>
<dbReference type="AlphaFoldDB" id="A0A4P9WCL0"/>
<organism evidence="1 2">
    <name type="scientific">Blyttiomyces helicus</name>
    <dbReference type="NCBI Taxonomy" id="388810"/>
    <lineage>
        <taxon>Eukaryota</taxon>
        <taxon>Fungi</taxon>
        <taxon>Fungi incertae sedis</taxon>
        <taxon>Chytridiomycota</taxon>
        <taxon>Chytridiomycota incertae sedis</taxon>
        <taxon>Chytridiomycetes</taxon>
        <taxon>Chytridiomycetes incertae sedis</taxon>
        <taxon>Blyttiomyces</taxon>
    </lineage>
</organism>
<reference evidence="2" key="1">
    <citation type="journal article" date="2018" name="Nat. Microbiol.">
        <title>Leveraging single-cell genomics to expand the fungal tree of life.</title>
        <authorList>
            <person name="Ahrendt S.R."/>
            <person name="Quandt C.A."/>
            <person name="Ciobanu D."/>
            <person name="Clum A."/>
            <person name="Salamov A."/>
            <person name="Andreopoulos B."/>
            <person name="Cheng J.F."/>
            <person name="Woyke T."/>
            <person name="Pelin A."/>
            <person name="Henrissat B."/>
            <person name="Reynolds N.K."/>
            <person name="Benny G.L."/>
            <person name="Smith M.E."/>
            <person name="James T.Y."/>
            <person name="Grigoriev I.V."/>
        </authorList>
    </citation>
    <scope>NUCLEOTIDE SEQUENCE [LARGE SCALE GENOMIC DNA]</scope>
</reference>
<keyword evidence="2" id="KW-1185">Reference proteome</keyword>
<evidence type="ECO:0000313" key="2">
    <source>
        <dbReference type="Proteomes" id="UP000269721"/>
    </source>
</evidence>
<gene>
    <name evidence="1" type="ORF">BDK51DRAFT_46473</name>
</gene>
<evidence type="ECO:0000313" key="1">
    <source>
        <dbReference type="EMBL" id="RKO90062.1"/>
    </source>
</evidence>
<dbReference type="EMBL" id="KZ995744">
    <property type="protein sequence ID" value="RKO90062.1"/>
    <property type="molecule type" value="Genomic_DNA"/>
</dbReference>
<evidence type="ECO:0008006" key="3">
    <source>
        <dbReference type="Google" id="ProtNLM"/>
    </source>
</evidence>
<protein>
    <recommendedName>
        <fullName evidence="3">F-box domain-containing protein</fullName>
    </recommendedName>
</protein>
<sequence length="609" mass="67623">MESLRILWRVSPSGHQAARDLWRNVCPAAARSWLFQTKQKAQESENVVCPLSGPFIGPAPFFLSQTSPRSLSRPARRLWGDCAASLSEAGVASRLPHLRPVPTVAEDVREQWVHQSTDAWSWQAGPGDEEDLQDGFCTNSHQRGQRLKFDGAMLAQLQTEFNNRISPLRPHRAIATSLDISKKEYAVKKKIERRWAKGWWAMFRPRLLSVQIPVAAKSESGNPTSALPSRSLGTIPAFSFEFPTRFGKTSSSKMSMGGKDRVYTKKQSATLKKGTFIPAQESLIRIQRADGRLTDPRLQLALTVLRQSLMLRREWNLRPGQTEDDEEEGTNGADGMASALVATRRDDARARAVEVPVDVLLEVFTNSTCNTLIAASVVCRLWSEPARAALLRFVDLSNAKRIGYFALAALMREHRLGDNYAARPPTQTLFISGEALRPQASMLWSDTVIDMSLLGPLLIACPRLSSFSLAHARLADSRPLPEDTWVAVEHIIAGLTVLRVDAETDYNAGAAALARMDIAIRAPIKVWSAFGFEDLSTLAFPKLEDLTIGGGFAEDEDALSEAEQRFCFDIGRVAPAMFFLFDQDLAAGGRERRGLGAHFFDVHFRELHR</sequence>
<dbReference type="Gene3D" id="3.80.10.10">
    <property type="entry name" value="Ribonuclease Inhibitor"/>
    <property type="match status" value="1"/>
</dbReference>
<name>A0A4P9WCL0_9FUNG</name>
<proteinExistence type="predicted"/>
<accession>A0A4P9WCL0</accession>